<dbReference type="OrthoDB" id="6636615at2"/>
<dbReference type="EMBL" id="CP003350">
    <property type="protein sequence ID" value="AFC86728.1"/>
    <property type="molecule type" value="Genomic_DNA"/>
</dbReference>
<evidence type="ECO:0000313" key="1">
    <source>
        <dbReference type="EMBL" id="AFC86728.1"/>
    </source>
</evidence>
<dbReference type="RefSeq" id="WP_014403731.1">
    <property type="nucleotide sequence ID" value="NC_017033.1"/>
</dbReference>
<dbReference type="Proteomes" id="UP000005234">
    <property type="component" value="Chromosome"/>
</dbReference>
<dbReference type="KEGG" id="fau:Fraau_2361"/>
<name>H8L5Y5_FRAAD</name>
<protein>
    <submittedName>
        <fullName evidence="1">Uncharacterized protein</fullName>
    </submittedName>
</protein>
<accession>H8L5Y5</accession>
<dbReference type="InterPro" id="IPR024487">
    <property type="entry name" value="CBP_BcsR"/>
</dbReference>
<organism evidence="1 2">
    <name type="scientific">Frateuria aurantia (strain ATCC 33424 / DSM 6220 / KCTC 2777 / LMG 1558 / NBRC 3245 / NCIMB 13370)</name>
    <name type="common">Acetobacter aurantius</name>
    <dbReference type="NCBI Taxonomy" id="767434"/>
    <lineage>
        <taxon>Bacteria</taxon>
        <taxon>Pseudomonadati</taxon>
        <taxon>Pseudomonadota</taxon>
        <taxon>Gammaproteobacteria</taxon>
        <taxon>Lysobacterales</taxon>
        <taxon>Rhodanobacteraceae</taxon>
        <taxon>Frateuria</taxon>
    </lineage>
</organism>
<keyword evidence="2" id="KW-1185">Reference proteome</keyword>
<gene>
    <name evidence="1" type="ordered locus">Fraau_2361</name>
</gene>
<sequence>MSQTPKSAIEAAVHRTDDIARLKQHLHASGMVYHDFAREQRQTSVVHRWPLLGELAARLTDTPSVKEQP</sequence>
<dbReference type="STRING" id="767434.Fraau_2361"/>
<reference evidence="1" key="1">
    <citation type="submission" date="2012-02" db="EMBL/GenBank/DDBJ databases">
        <title>The complete genome of Frateuria aurantia DSM 6220.</title>
        <authorList>
            <consortium name="US DOE Joint Genome Institute (JGI-PGF)"/>
            <person name="Lucas S."/>
            <person name="Copeland A."/>
            <person name="Lapidus A."/>
            <person name="Glavina del Rio T."/>
            <person name="Dalin E."/>
            <person name="Tice H."/>
            <person name="Bruce D."/>
            <person name="Goodwin L."/>
            <person name="Pitluck S."/>
            <person name="Peters L."/>
            <person name="Ovchinnikova G."/>
            <person name="Teshima H."/>
            <person name="Kyrpides N."/>
            <person name="Mavromatis K."/>
            <person name="Ivanova N."/>
            <person name="Brettin T."/>
            <person name="Detter J.C."/>
            <person name="Han C."/>
            <person name="Larimer F."/>
            <person name="Land M."/>
            <person name="Hauser L."/>
            <person name="Markowitz V."/>
            <person name="Cheng J.-F."/>
            <person name="Hugenholtz P."/>
            <person name="Woyke T."/>
            <person name="Wu D."/>
            <person name="Brambilla E."/>
            <person name="Klenk H.-P."/>
            <person name="Eisen J.A."/>
        </authorList>
    </citation>
    <scope>NUCLEOTIDE SEQUENCE</scope>
    <source>
        <strain evidence="1">DSM 6220</strain>
    </source>
</reference>
<dbReference type="HOGENOM" id="CLU_2769847_0_0_6"/>
<proteinExistence type="predicted"/>
<dbReference type="Pfam" id="PF10945">
    <property type="entry name" value="CBP_BcsR"/>
    <property type="match status" value="1"/>
</dbReference>
<dbReference type="AlphaFoldDB" id="H8L5Y5"/>
<evidence type="ECO:0000313" key="2">
    <source>
        <dbReference type="Proteomes" id="UP000005234"/>
    </source>
</evidence>
<dbReference type="NCBIfam" id="NF040717">
    <property type="entry name" value="BcsR_only"/>
    <property type="match status" value="1"/>
</dbReference>